<keyword evidence="6" id="KW-1185">Reference proteome</keyword>
<dbReference type="PANTHER" id="PTHR34186:SF2">
    <property type="entry name" value="CYANATE HYDRATASE"/>
    <property type="match status" value="1"/>
</dbReference>
<dbReference type="CDD" id="cd00559">
    <property type="entry name" value="Cyanase_C"/>
    <property type="match status" value="1"/>
</dbReference>
<dbReference type="InterPro" id="IPR003712">
    <property type="entry name" value="Cyanate_lyase_C"/>
</dbReference>
<dbReference type="Gene3D" id="1.10.260.40">
    <property type="entry name" value="lambda repressor-like DNA-binding domains"/>
    <property type="match status" value="1"/>
</dbReference>
<feature type="active site" evidence="3">
    <location>
        <position position="89"/>
    </location>
</feature>
<dbReference type="KEGG" id="htr:EPV75_11460"/>
<protein>
    <recommendedName>
        <fullName evidence="3">Cyanate hydratase</fullName>
        <shortName evidence="3">Cyanase</shortName>
        <ecNumber evidence="3">4.2.1.104</ecNumber>
    </recommendedName>
    <alternativeName>
        <fullName evidence="3">Cyanate hydrolase</fullName>
    </alternativeName>
    <alternativeName>
        <fullName evidence="3">Cyanate lyase</fullName>
    </alternativeName>
</protein>
<dbReference type="EC" id="4.2.1.104" evidence="3"/>
<dbReference type="Gene3D" id="3.30.1160.10">
    <property type="entry name" value="Cyanate lyase, C-terminal domain"/>
    <property type="match status" value="1"/>
</dbReference>
<dbReference type="SMART" id="SM01116">
    <property type="entry name" value="Cyanate_lyase"/>
    <property type="match status" value="1"/>
</dbReference>
<evidence type="ECO:0000256" key="1">
    <source>
        <dbReference type="ARBA" id="ARBA00003561"/>
    </source>
</evidence>
<keyword evidence="2 3" id="KW-0456">Lyase</keyword>
<comment type="function">
    <text evidence="1 3">Catalyzes the reaction of cyanate with bicarbonate to produce ammonia and carbon dioxide.</text>
</comment>
<name>A0A410H5R5_9GAMM</name>
<organism evidence="5 6">
    <name type="scientific">Hydrogenovibrio thermophilus</name>
    <dbReference type="NCBI Taxonomy" id="265883"/>
    <lineage>
        <taxon>Bacteria</taxon>
        <taxon>Pseudomonadati</taxon>
        <taxon>Pseudomonadota</taxon>
        <taxon>Gammaproteobacteria</taxon>
        <taxon>Thiotrichales</taxon>
        <taxon>Piscirickettsiaceae</taxon>
        <taxon>Hydrogenovibrio</taxon>
    </lineage>
</organism>
<dbReference type="PANTHER" id="PTHR34186">
    <property type="entry name" value="CYANATE HYDRATASE"/>
    <property type="match status" value="1"/>
</dbReference>
<evidence type="ECO:0000313" key="5">
    <source>
        <dbReference type="EMBL" id="QAB16236.1"/>
    </source>
</evidence>
<sequence>MMMTKIEMTEAIILAKSEKGASWGSIAEAAGLSEVFVTSACLGMNSLKPDVADKVAAYLGLDASVSTALQAFPMKTWEKAVPTDPLIYRLYEIVGVYGPTMKELIHEKFGDGIMSAIDFSMDIDKEVNPAGDRVVITMNGKFLPYKAW</sequence>
<proteinExistence type="inferred from homology"/>
<evidence type="ECO:0000256" key="2">
    <source>
        <dbReference type="ARBA" id="ARBA00023239"/>
    </source>
</evidence>
<dbReference type="Pfam" id="PF21291">
    <property type="entry name" value="CYNS_N"/>
    <property type="match status" value="1"/>
</dbReference>
<dbReference type="SUPFAM" id="SSF55234">
    <property type="entry name" value="Cyanase C-terminal domain"/>
    <property type="match status" value="1"/>
</dbReference>
<dbReference type="NCBIfam" id="NF002773">
    <property type="entry name" value="PRK02866.1"/>
    <property type="match status" value="1"/>
</dbReference>
<feature type="active site" evidence="3">
    <location>
        <position position="92"/>
    </location>
</feature>
<dbReference type="InterPro" id="IPR008076">
    <property type="entry name" value="Cyanase"/>
</dbReference>
<dbReference type="EMBL" id="CP035033">
    <property type="protein sequence ID" value="QAB16236.1"/>
    <property type="molecule type" value="Genomic_DNA"/>
</dbReference>
<comment type="catalytic activity">
    <reaction evidence="3">
        <text>cyanate + hydrogencarbonate + 3 H(+) = NH4(+) + 2 CO2</text>
        <dbReference type="Rhea" id="RHEA:11120"/>
        <dbReference type="ChEBI" id="CHEBI:15378"/>
        <dbReference type="ChEBI" id="CHEBI:16526"/>
        <dbReference type="ChEBI" id="CHEBI:17544"/>
        <dbReference type="ChEBI" id="CHEBI:28938"/>
        <dbReference type="ChEBI" id="CHEBI:29195"/>
        <dbReference type="EC" id="4.2.1.104"/>
    </reaction>
</comment>
<dbReference type="PIRSF" id="PIRSF001263">
    <property type="entry name" value="Cyanate_hydratas"/>
    <property type="match status" value="1"/>
</dbReference>
<dbReference type="NCBIfam" id="TIGR00673">
    <property type="entry name" value="cynS"/>
    <property type="match status" value="1"/>
</dbReference>
<dbReference type="PRINTS" id="PR01693">
    <property type="entry name" value="CYANASE"/>
</dbReference>
<comment type="similarity">
    <text evidence="3">Belongs to the cyanase family.</text>
</comment>
<dbReference type="HAMAP" id="MF_00535">
    <property type="entry name" value="Cyanate_hydrat"/>
    <property type="match status" value="1"/>
</dbReference>
<accession>A0A410H5R5</accession>
<evidence type="ECO:0000259" key="4">
    <source>
        <dbReference type="SMART" id="SM01116"/>
    </source>
</evidence>
<dbReference type="Pfam" id="PF02560">
    <property type="entry name" value="Cyanate_lyase"/>
    <property type="match status" value="1"/>
</dbReference>
<evidence type="ECO:0000256" key="3">
    <source>
        <dbReference type="HAMAP-Rule" id="MF_00535"/>
    </source>
</evidence>
<gene>
    <name evidence="3 5" type="primary">cynS</name>
    <name evidence="5" type="ORF">EPV75_11460</name>
</gene>
<evidence type="ECO:0000313" key="6">
    <source>
        <dbReference type="Proteomes" id="UP000285478"/>
    </source>
</evidence>
<dbReference type="SUPFAM" id="SSF47413">
    <property type="entry name" value="lambda repressor-like DNA-binding domains"/>
    <property type="match status" value="1"/>
</dbReference>
<dbReference type="AlphaFoldDB" id="A0A410H5R5"/>
<dbReference type="GO" id="GO:0003677">
    <property type="term" value="F:DNA binding"/>
    <property type="evidence" value="ECO:0007669"/>
    <property type="project" value="InterPro"/>
</dbReference>
<dbReference type="InterPro" id="IPR048564">
    <property type="entry name" value="CYNS_N"/>
</dbReference>
<dbReference type="InterPro" id="IPR036581">
    <property type="entry name" value="Cyanate_lyase_C_sf"/>
</dbReference>
<dbReference type="InterPro" id="IPR010982">
    <property type="entry name" value="Lambda_DNA-bd_dom_sf"/>
</dbReference>
<dbReference type="Proteomes" id="UP000285478">
    <property type="component" value="Chromosome"/>
</dbReference>
<reference evidence="5 6" key="1">
    <citation type="journal article" date="2018" name="Environ. Microbiol.">
        <title>Genomes of ubiquitous marine and hypersaline Hydrogenovibrio, Thiomicrorhabdus and Thiomicrospira spp. encode a diversity of mechanisms to sustain chemolithoautotrophy in heterogeneous environments.</title>
        <authorList>
            <person name="Scott K.M."/>
            <person name="Williams J."/>
            <person name="Porter C.M.B."/>
            <person name="Russel S."/>
            <person name="Harmer T.L."/>
            <person name="Paul J.H."/>
            <person name="Antonen K.M."/>
            <person name="Bridges M.K."/>
            <person name="Camper G.J."/>
            <person name="Campla C.K."/>
            <person name="Casella L.G."/>
            <person name="Chase E."/>
            <person name="Conrad J.W."/>
            <person name="Cruz M.C."/>
            <person name="Dunlap D.S."/>
            <person name="Duran L."/>
            <person name="Fahsbender E.M."/>
            <person name="Goldsmith D.B."/>
            <person name="Keeley R.F."/>
            <person name="Kondoff M.R."/>
            <person name="Kussy B.I."/>
            <person name="Lane M.K."/>
            <person name="Lawler S."/>
            <person name="Leigh B.A."/>
            <person name="Lewis C."/>
            <person name="Lostal L.M."/>
            <person name="Marking D."/>
            <person name="Mancera P.A."/>
            <person name="McClenthan E.C."/>
            <person name="McIntyre E.A."/>
            <person name="Mine J.A."/>
            <person name="Modi S."/>
            <person name="Moore B.D."/>
            <person name="Morgan W.A."/>
            <person name="Nelson K.M."/>
            <person name="Nguyen K.N."/>
            <person name="Ogburn N."/>
            <person name="Parrino D.G."/>
            <person name="Pedapudi A.D."/>
            <person name="Pelham R.P."/>
            <person name="Preece A.M."/>
            <person name="Rampersad E.A."/>
            <person name="Richardson J.C."/>
            <person name="Rodgers C.M."/>
            <person name="Schaffer B.L."/>
            <person name="Sheridan N.E."/>
            <person name="Solone M.R."/>
            <person name="Staley Z.R."/>
            <person name="Tabuchi M."/>
            <person name="Waide R.J."/>
            <person name="Wanjugi P.W."/>
            <person name="Young S."/>
            <person name="Clum A."/>
            <person name="Daum C."/>
            <person name="Huntemann M."/>
            <person name="Ivanova N."/>
            <person name="Kyrpides N."/>
            <person name="Mikhailova N."/>
            <person name="Palaniappan K."/>
            <person name="Pillay M."/>
            <person name="Reddy T.B.K."/>
            <person name="Shapiro N."/>
            <person name="Stamatis D."/>
            <person name="Varghese N."/>
            <person name="Woyke T."/>
            <person name="Boden R."/>
            <person name="Freyermuth S.K."/>
            <person name="Kerfeld C.A."/>
        </authorList>
    </citation>
    <scope>NUCLEOTIDE SEQUENCE [LARGE SCALE GENOMIC DNA]</scope>
    <source>
        <strain evidence="5 6">JR-2</strain>
    </source>
</reference>
<dbReference type="GO" id="GO:0008824">
    <property type="term" value="F:cyanate hydratase activity"/>
    <property type="evidence" value="ECO:0007669"/>
    <property type="project" value="UniProtKB-UniRule"/>
</dbReference>
<feature type="active site" evidence="3">
    <location>
        <position position="115"/>
    </location>
</feature>
<feature type="domain" description="Cyanate lyase C-terminal" evidence="4">
    <location>
        <begin position="76"/>
        <end position="148"/>
    </location>
</feature>